<keyword evidence="4 7" id="KW-1133">Transmembrane helix</keyword>
<feature type="transmembrane region" description="Helical" evidence="7">
    <location>
        <begin position="107"/>
        <end position="130"/>
    </location>
</feature>
<comment type="similarity">
    <text evidence="6">Belongs to the exbB/tolQ family.</text>
</comment>
<dbReference type="InterPro" id="IPR002898">
    <property type="entry name" value="MotA_ExbB_proton_chnl"/>
</dbReference>
<gene>
    <name evidence="9" type="primary">tolQ_1</name>
    <name evidence="9" type="ORF">SIN8267_00079</name>
</gene>
<dbReference type="RefSeq" id="WP_237442703.1">
    <property type="nucleotide sequence ID" value="NZ_CAKLPX010000001.1"/>
</dbReference>
<feature type="transmembrane region" description="Helical" evidence="7">
    <location>
        <begin position="6"/>
        <end position="27"/>
    </location>
</feature>
<evidence type="ECO:0000256" key="2">
    <source>
        <dbReference type="ARBA" id="ARBA00022475"/>
    </source>
</evidence>
<comment type="subcellular location">
    <subcellularLocation>
        <location evidence="1">Cell membrane</location>
        <topology evidence="1">Multi-pass membrane protein</topology>
    </subcellularLocation>
    <subcellularLocation>
        <location evidence="6">Membrane</location>
        <topology evidence="6">Multi-pass membrane protein</topology>
    </subcellularLocation>
</comment>
<accession>A0ABM9AAM2</accession>
<dbReference type="PANTHER" id="PTHR30625:SF11">
    <property type="entry name" value="MOTA_TOLQ_EXBB PROTON CHANNEL DOMAIN-CONTAINING PROTEIN"/>
    <property type="match status" value="1"/>
</dbReference>
<name>A0ABM9AAM2_9GAMM</name>
<evidence type="ECO:0000313" key="10">
    <source>
        <dbReference type="Proteomes" id="UP000838100"/>
    </source>
</evidence>
<dbReference type="EMBL" id="CAKLPX010000001">
    <property type="protein sequence ID" value="CAH0990002.1"/>
    <property type="molecule type" value="Genomic_DNA"/>
</dbReference>
<evidence type="ECO:0000259" key="8">
    <source>
        <dbReference type="Pfam" id="PF01618"/>
    </source>
</evidence>
<keyword evidence="2" id="KW-1003">Cell membrane</keyword>
<evidence type="ECO:0000256" key="7">
    <source>
        <dbReference type="SAM" id="Phobius"/>
    </source>
</evidence>
<proteinExistence type="inferred from homology"/>
<reference evidence="9" key="1">
    <citation type="submission" date="2021-12" db="EMBL/GenBank/DDBJ databases">
        <authorList>
            <person name="Rodrigo-Torres L."/>
            <person name="Arahal R. D."/>
            <person name="Lucena T."/>
        </authorList>
    </citation>
    <scope>NUCLEOTIDE SEQUENCE</scope>
    <source>
        <strain evidence="9">CECT 8267</strain>
    </source>
</reference>
<evidence type="ECO:0000256" key="4">
    <source>
        <dbReference type="ARBA" id="ARBA00022989"/>
    </source>
</evidence>
<keyword evidence="5 7" id="KW-0472">Membrane</keyword>
<keyword evidence="3 7" id="KW-0812">Transmembrane</keyword>
<keyword evidence="6" id="KW-0813">Transport</keyword>
<organism evidence="9 10">
    <name type="scientific">Sinobacterium norvegicum</name>
    <dbReference type="NCBI Taxonomy" id="1641715"/>
    <lineage>
        <taxon>Bacteria</taxon>
        <taxon>Pseudomonadati</taxon>
        <taxon>Pseudomonadota</taxon>
        <taxon>Gammaproteobacteria</taxon>
        <taxon>Cellvibrionales</taxon>
        <taxon>Spongiibacteraceae</taxon>
        <taxon>Sinobacterium</taxon>
    </lineage>
</organism>
<evidence type="ECO:0000256" key="6">
    <source>
        <dbReference type="RuleBase" id="RU004057"/>
    </source>
</evidence>
<evidence type="ECO:0000256" key="1">
    <source>
        <dbReference type="ARBA" id="ARBA00004651"/>
    </source>
</evidence>
<dbReference type="InterPro" id="IPR050790">
    <property type="entry name" value="ExbB/TolQ_transport"/>
</dbReference>
<evidence type="ECO:0000256" key="3">
    <source>
        <dbReference type="ARBA" id="ARBA00022692"/>
    </source>
</evidence>
<keyword evidence="6" id="KW-0653">Protein transport</keyword>
<keyword evidence="10" id="KW-1185">Reference proteome</keyword>
<dbReference type="PANTHER" id="PTHR30625">
    <property type="entry name" value="PROTEIN TOLQ"/>
    <property type="match status" value="1"/>
</dbReference>
<dbReference type="Proteomes" id="UP000838100">
    <property type="component" value="Unassembled WGS sequence"/>
</dbReference>
<feature type="domain" description="MotA/TolQ/ExbB proton channel" evidence="8">
    <location>
        <begin position="68"/>
        <end position="186"/>
    </location>
</feature>
<evidence type="ECO:0000313" key="9">
    <source>
        <dbReference type="EMBL" id="CAH0990002.1"/>
    </source>
</evidence>
<protein>
    <submittedName>
        <fullName evidence="9">Tol-Pal system protein TolQ</fullName>
    </submittedName>
</protein>
<dbReference type="Pfam" id="PF01618">
    <property type="entry name" value="MotA_ExbB"/>
    <property type="match status" value="1"/>
</dbReference>
<sequence>MFEILQSGGWIMLPILLCSILALAISVERLWALIPTKIAPPNQLAEVWQKVKANSINPGYLRELKDSSPLGALLASGLSNSRYGRDIMKDSIEETASHVIHDMERNLNALGTIAAIAPLLGLLGTVVGMIDVFAQIVDLGTGNAGVLAGGISQALITTATGLAVAIPALVMHRYLHRRIDSMVVGLEQESVKLVDALHSERKVAVKASKQK</sequence>
<comment type="caution">
    <text evidence="9">The sequence shown here is derived from an EMBL/GenBank/DDBJ whole genome shotgun (WGS) entry which is preliminary data.</text>
</comment>
<feature type="transmembrane region" description="Helical" evidence="7">
    <location>
        <begin position="150"/>
        <end position="170"/>
    </location>
</feature>
<evidence type="ECO:0000256" key="5">
    <source>
        <dbReference type="ARBA" id="ARBA00023136"/>
    </source>
</evidence>